<comment type="caution">
    <text evidence="1">The sequence shown here is derived from an EMBL/GenBank/DDBJ whole genome shotgun (WGS) entry which is preliminary data.</text>
</comment>
<gene>
    <name evidence="1" type="ORF">WS72_11405</name>
</gene>
<keyword evidence="2" id="KW-1185">Reference proteome</keyword>
<organism evidence="1 2">
    <name type="scientific">Burkholderia savannae</name>
    <dbReference type="NCBI Taxonomy" id="1637837"/>
    <lineage>
        <taxon>Bacteria</taxon>
        <taxon>Pseudomonadati</taxon>
        <taxon>Pseudomonadota</taxon>
        <taxon>Betaproteobacteria</taxon>
        <taxon>Burkholderiales</taxon>
        <taxon>Burkholderiaceae</taxon>
        <taxon>Burkholderia</taxon>
        <taxon>pseudomallei group</taxon>
    </lineage>
</organism>
<evidence type="ECO:0000313" key="2">
    <source>
        <dbReference type="Proteomes" id="UP000070255"/>
    </source>
</evidence>
<accession>A0ABR5TJI1</accession>
<dbReference type="Proteomes" id="UP000070255">
    <property type="component" value="Unassembled WGS sequence"/>
</dbReference>
<dbReference type="Gene3D" id="2.40.10.270">
    <property type="entry name" value="Bacteriophage SPP1 head-tail adaptor protein"/>
    <property type="match status" value="1"/>
</dbReference>
<dbReference type="NCBIfam" id="TIGR01563">
    <property type="entry name" value="gp16_SPP1"/>
    <property type="match status" value="1"/>
</dbReference>
<dbReference type="InterPro" id="IPR008767">
    <property type="entry name" value="Phage_SPP1_head-tail_adaptor"/>
</dbReference>
<name>A0ABR5TJI1_9BURK</name>
<proteinExistence type="predicted"/>
<evidence type="ECO:0000313" key="1">
    <source>
        <dbReference type="EMBL" id="KWZ44845.1"/>
    </source>
</evidence>
<sequence length="109" mass="12368">MMKTGKLKERIVIERPSGETNENDEPIPGAWIVHARPWADVLFLNGKEHVISGAVRGATIASMRIRYRAGIDEQMRVRYDGRLYDITAVLPARKRGYLDLSVKVGEKYV</sequence>
<protein>
    <submittedName>
        <fullName evidence="1">Head-tail adaptor protein</fullName>
    </submittedName>
</protein>
<reference evidence="1 2" key="1">
    <citation type="submission" date="2015-11" db="EMBL/GenBank/DDBJ databases">
        <authorList>
            <person name="Sahl J."/>
            <person name="Wagner D."/>
            <person name="Keim P."/>
        </authorList>
    </citation>
    <scope>NUCLEOTIDE SEQUENCE [LARGE SCALE GENOMIC DNA]</scope>
    <source>
        <strain evidence="1 2">BDU18</strain>
    </source>
</reference>
<dbReference type="Pfam" id="PF05521">
    <property type="entry name" value="Phage_HCP"/>
    <property type="match status" value="1"/>
</dbReference>
<dbReference type="InterPro" id="IPR038666">
    <property type="entry name" value="SSP1_head-tail_sf"/>
</dbReference>
<dbReference type="EMBL" id="LNJQ01000001">
    <property type="protein sequence ID" value="KWZ44845.1"/>
    <property type="molecule type" value="Genomic_DNA"/>
</dbReference>